<evidence type="ECO:0000313" key="1">
    <source>
        <dbReference type="EMBL" id="KAH7854053.1"/>
    </source>
</evidence>
<sequence>MTTIKHQDDDDDYASAAFYAPVPTTPNHQNYVVLPFYQRRTRINNRSLRRCLSLTSLLVLLSAAAVLLFPSDPTLTLVRLRLDKIKVLTSPHLSLDLDLSLTLRVRNRDFFSLKYDSLVVSIGYRGRQLGVVTSDGGKIRARGSSYVNATLVLDGVAVVHDVVYLVEDLARGLIPFDTESEVKGTVGILFVDVPIKARISCEVYVSTNDQTVTHQDCYPEACSGMPGCDLWCNVELMTYDGNWRLV</sequence>
<comment type="caution">
    <text evidence="1">The sequence shown here is derived from an EMBL/GenBank/DDBJ whole genome shotgun (WGS) entry which is preliminary data.</text>
</comment>
<gene>
    <name evidence="1" type="ORF">Vadar_009556</name>
</gene>
<evidence type="ECO:0000313" key="2">
    <source>
        <dbReference type="Proteomes" id="UP000828048"/>
    </source>
</evidence>
<dbReference type="EMBL" id="CM037161">
    <property type="protein sequence ID" value="KAH7854053.1"/>
    <property type="molecule type" value="Genomic_DNA"/>
</dbReference>
<dbReference type="Proteomes" id="UP000828048">
    <property type="component" value="Chromosome 11"/>
</dbReference>
<organism evidence="1 2">
    <name type="scientific">Vaccinium darrowii</name>
    <dbReference type="NCBI Taxonomy" id="229202"/>
    <lineage>
        <taxon>Eukaryota</taxon>
        <taxon>Viridiplantae</taxon>
        <taxon>Streptophyta</taxon>
        <taxon>Embryophyta</taxon>
        <taxon>Tracheophyta</taxon>
        <taxon>Spermatophyta</taxon>
        <taxon>Magnoliopsida</taxon>
        <taxon>eudicotyledons</taxon>
        <taxon>Gunneridae</taxon>
        <taxon>Pentapetalae</taxon>
        <taxon>asterids</taxon>
        <taxon>Ericales</taxon>
        <taxon>Ericaceae</taxon>
        <taxon>Vaccinioideae</taxon>
        <taxon>Vaccinieae</taxon>
        <taxon>Vaccinium</taxon>
    </lineage>
</organism>
<proteinExistence type="predicted"/>
<protein>
    <submittedName>
        <fullName evidence="1">Uncharacterized protein</fullName>
    </submittedName>
</protein>
<name>A0ACB7YLI0_9ERIC</name>
<keyword evidence="2" id="KW-1185">Reference proteome</keyword>
<accession>A0ACB7YLI0</accession>
<reference evidence="1 2" key="1">
    <citation type="journal article" date="2021" name="Hortic Res">
        <title>High-quality reference genome and annotation aids understanding of berry development for evergreen blueberry (Vaccinium darrowii).</title>
        <authorList>
            <person name="Yu J."/>
            <person name="Hulse-Kemp A.M."/>
            <person name="Babiker E."/>
            <person name="Staton M."/>
        </authorList>
    </citation>
    <scope>NUCLEOTIDE SEQUENCE [LARGE SCALE GENOMIC DNA]</scope>
    <source>
        <strain evidence="2">cv. NJ 8807/NJ 8810</strain>
        <tissue evidence="1">Young leaf</tissue>
    </source>
</reference>